<dbReference type="InterPro" id="IPR035994">
    <property type="entry name" value="Nucleoside_phosphorylase_sf"/>
</dbReference>
<feature type="domain" description="Nucleoside phosphorylase" evidence="1">
    <location>
        <begin position="13"/>
        <end position="278"/>
    </location>
</feature>
<dbReference type="Gene3D" id="3.40.50.1580">
    <property type="entry name" value="Nucleoside phosphorylase domain"/>
    <property type="match status" value="1"/>
</dbReference>
<dbReference type="VEuPathDB" id="FungiDB:ASPWEDRAFT_30878"/>
<keyword evidence="3" id="KW-1185">Reference proteome</keyword>
<dbReference type="SUPFAM" id="SSF53167">
    <property type="entry name" value="Purine and uridine phosphorylases"/>
    <property type="match status" value="1"/>
</dbReference>
<name>A0A1L9RAK1_ASPWE</name>
<proteinExistence type="predicted"/>
<reference evidence="3" key="1">
    <citation type="journal article" date="2017" name="Genome Biol.">
        <title>Comparative genomics reveals high biological diversity and specific adaptations in the industrially and medically important fungal genus Aspergillus.</title>
        <authorList>
            <person name="de Vries R.P."/>
            <person name="Riley R."/>
            <person name="Wiebenga A."/>
            <person name="Aguilar-Osorio G."/>
            <person name="Amillis S."/>
            <person name="Uchima C.A."/>
            <person name="Anderluh G."/>
            <person name="Asadollahi M."/>
            <person name="Askin M."/>
            <person name="Barry K."/>
            <person name="Battaglia E."/>
            <person name="Bayram O."/>
            <person name="Benocci T."/>
            <person name="Braus-Stromeyer S.A."/>
            <person name="Caldana C."/>
            <person name="Canovas D."/>
            <person name="Cerqueira G.C."/>
            <person name="Chen F."/>
            <person name="Chen W."/>
            <person name="Choi C."/>
            <person name="Clum A."/>
            <person name="Dos Santos R.A."/>
            <person name="Damasio A.R."/>
            <person name="Diallinas G."/>
            <person name="Emri T."/>
            <person name="Fekete E."/>
            <person name="Flipphi M."/>
            <person name="Freyberg S."/>
            <person name="Gallo A."/>
            <person name="Gournas C."/>
            <person name="Habgood R."/>
            <person name="Hainaut M."/>
            <person name="Harispe M.L."/>
            <person name="Henrissat B."/>
            <person name="Hilden K.S."/>
            <person name="Hope R."/>
            <person name="Hossain A."/>
            <person name="Karabika E."/>
            <person name="Karaffa L."/>
            <person name="Karanyi Z."/>
            <person name="Krasevec N."/>
            <person name="Kuo A."/>
            <person name="Kusch H."/>
            <person name="LaButti K."/>
            <person name="Lagendijk E.L."/>
            <person name="Lapidus A."/>
            <person name="Levasseur A."/>
            <person name="Lindquist E."/>
            <person name="Lipzen A."/>
            <person name="Logrieco A.F."/>
            <person name="MacCabe A."/>
            <person name="Maekelae M.R."/>
            <person name="Malavazi I."/>
            <person name="Melin P."/>
            <person name="Meyer V."/>
            <person name="Mielnichuk N."/>
            <person name="Miskei M."/>
            <person name="Molnar A.P."/>
            <person name="Mule G."/>
            <person name="Ngan C.Y."/>
            <person name="Orejas M."/>
            <person name="Orosz E."/>
            <person name="Ouedraogo J.P."/>
            <person name="Overkamp K.M."/>
            <person name="Park H.-S."/>
            <person name="Perrone G."/>
            <person name="Piumi F."/>
            <person name="Punt P.J."/>
            <person name="Ram A.F."/>
            <person name="Ramon A."/>
            <person name="Rauscher S."/>
            <person name="Record E."/>
            <person name="Riano-Pachon D.M."/>
            <person name="Robert V."/>
            <person name="Roehrig J."/>
            <person name="Ruller R."/>
            <person name="Salamov A."/>
            <person name="Salih N.S."/>
            <person name="Samson R.A."/>
            <person name="Sandor E."/>
            <person name="Sanguinetti M."/>
            <person name="Schuetze T."/>
            <person name="Sepcic K."/>
            <person name="Shelest E."/>
            <person name="Sherlock G."/>
            <person name="Sophianopoulou V."/>
            <person name="Squina F.M."/>
            <person name="Sun H."/>
            <person name="Susca A."/>
            <person name="Todd R.B."/>
            <person name="Tsang A."/>
            <person name="Unkles S.E."/>
            <person name="van de Wiele N."/>
            <person name="van Rossen-Uffink D."/>
            <person name="Oliveira J.V."/>
            <person name="Vesth T.C."/>
            <person name="Visser J."/>
            <person name="Yu J.-H."/>
            <person name="Zhou M."/>
            <person name="Andersen M.R."/>
            <person name="Archer D.B."/>
            <person name="Baker S.E."/>
            <person name="Benoit I."/>
            <person name="Brakhage A.A."/>
            <person name="Braus G.H."/>
            <person name="Fischer R."/>
            <person name="Frisvad J.C."/>
            <person name="Goldman G.H."/>
            <person name="Houbraken J."/>
            <person name="Oakley B."/>
            <person name="Pocsi I."/>
            <person name="Scazzocchio C."/>
            <person name="Seiboth B."/>
            <person name="vanKuyk P.A."/>
            <person name="Wortman J."/>
            <person name="Dyer P.S."/>
            <person name="Grigoriev I.V."/>
        </authorList>
    </citation>
    <scope>NUCLEOTIDE SEQUENCE [LARGE SCALE GENOMIC DNA]</scope>
    <source>
        <strain evidence="3">DTO 134E9</strain>
    </source>
</reference>
<dbReference type="STRING" id="1073089.A0A1L9RAK1"/>
<dbReference type="GO" id="GO:0009116">
    <property type="term" value="P:nucleoside metabolic process"/>
    <property type="evidence" value="ECO:0007669"/>
    <property type="project" value="InterPro"/>
</dbReference>
<dbReference type="OrthoDB" id="1658288at2759"/>
<dbReference type="PANTHER" id="PTHR46082">
    <property type="entry name" value="ATP/GTP-BINDING PROTEIN-RELATED"/>
    <property type="match status" value="1"/>
</dbReference>
<dbReference type="RefSeq" id="XP_040685605.1">
    <property type="nucleotide sequence ID" value="XM_040833476.1"/>
</dbReference>
<sequence>MECLQPSCREGFEIGIICALPLEYDAVCLVLDEFWDEQGDPYGRAAGDQNNYTTGRIGKHNVVIALLSQMGKASATSAAHSMRVSYSGLRLVLLVGICGGVPFIGDKEVLLGDVIISKAVVQYDFGRRYPGEFSRKDTRESKPSKEIQNLLITLEASSCQRRVHRRAAAFLGELQARAMQWKMEGRYDYPGIAEDRLFESDYTHHHVCGDRHLPCDKVACDKRYLVTRKRLSGPNVHEPFIHIGCVASGDTVMKSGEDRDRIAKEEEVIGFEMEAAGIIEEFPNSVVVKGVCDYADSHKNKNWQDFAAATASCTMKALLERFIPEEKTIPRITNGCAESSLLAMMSQFAQIMPPQIGPAEHVTPGQVLDMTMTFRRRDVSSTQCPSCHFENAGNSESQVTCGVCRLVYRRVEEVREILVSEDIPSQPETEIRKEEHNHTVPLQKQAVPKTDVDGDDIHHYSRVQVIDTNLQISKADMNKIINSLATLDVRDLDDAERIAAHLANVYGLSRTDCLLALNECESQLQAVKAEIQKRKFDRKSVEQLLL</sequence>
<dbReference type="AlphaFoldDB" id="A0A1L9RAK1"/>
<dbReference type="InterPro" id="IPR053137">
    <property type="entry name" value="NLR-like"/>
</dbReference>
<accession>A0A1L9RAK1</accession>
<dbReference type="EMBL" id="KV878215">
    <property type="protein sequence ID" value="OJJ31928.1"/>
    <property type="molecule type" value="Genomic_DNA"/>
</dbReference>
<dbReference type="PANTHER" id="PTHR46082:SF6">
    <property type="entry name" value="AAA+ ATPASE DOMAIN-CONTAINING PROTEIN-RELATED"/>
    <property type="match status" value="1"/>
</dbReference>
<evidence type="ECO:0000313" key="3">
    <source>
        <dbReference type="Proteomes" id="UP000184383"/>
    </source>
</evidence>
<dbReference type="Pfam" id="PF01048">
    <property type="entry name" value="PNP_UDP_1"/>
    <property type="match status" value="1"/>
</dbReference>
<dbReference type="GO" id="GO:0003824">
    <property type="term" value="F:catalytic activity"/>
    <property type="evidence" value="ECO:0007669"/>
    <property type="project" value="InterPro"/>
</dbReference>
<dbReference type="GeneID" id="63749324"/>
<protein>
    <recommendedName>
        <fullName evidence="1">Nucleoside phosphorylase domain-containing protein</fullName>
    </recommendedName>
</protein>
<evidence type="ECO:0000313" key="2">
    <source>
        <dbReference type="EMBL" id="OJJ31928.1"/>
    </source>
</evidence>
<organism evidence="2 3">
    <name type="scientific">Aspergillus wentii DTO 134E9</name>
    <dbReference type="NCBI Taxonomy" id="1073089"/>
    <lineage>
        <taxon>Eukaryota</taxon>
        <taxon>Fungi</taxon>
        <taxon>Dikarya</taxon>
        <taxon>Ascomycota</taxon>
        <taxon>Pezizomycotina</taxon>
        <taxon>Eurotiomycetes</taxon>
        <taxon>Eurotiomycetidae</taxon>
        <taxon>Eurotiales</taxon>
        <taxon>Aspergillaceae</taxon>
        <taxon>Aspergillus</taxon>
        <taxon>Aspergillus subgen. Cremei</taxon>
    </lineage>
</organism>
<dbReference type="Proteomes" id="UP000184383">
    <property type="component" value="Unassembled WGS sequence"/>
</dbReference>
<evidence type="ECO:0000259" key="1">
    <source>
        <dbReference type="Pfam" id="PF01048"/>
    </source>
</evidence>
<dbReference type="InterPro" id="IPR000845">
    <property type="entry name" value="Nucleoside_phosphorylase_d"/>
</dbReference>
<gene>
    <name evidence="2" type="ORF">ASPWEDRAFT_30878</name>
</gene>